<dbReference type="InterPro" id="IPR058717">
    <property type="entry name" value="Phage_L5_Integrase_N"/>
</dbReference>
<dbReference type="GO" id="GO:0003677">
    <property type="term" value="F:DNA binding"/>
    <property type="evidence" value="ECO:0007669"/>
    <property type="project" value="UniProtKB-UniRule"/>
</dbReference>
<organism evidence="7 8">
    <name type="scientific">Microbacterium testaceum</name>
    <name type="common">Aureobacterium testaceum</name>
    <name type="synonym">Brevibacterium testaceum</name>
    <dbReference type="NCBI Taxonomy" id="2033"/>
    <lineage>
        <taxon>Bacteria</taxon>
        <taxon>Bacillati</taxon>
        <taxon>Actinomycetota</taxon>
        <taxon>Actinomycetes</taxon>
        <taxon>Micrococcales</taxon>
        <taxon>Microbacteriaceae</taxon>
        <taxon>Microbacterium</taxon>
    </lineage>
</organism>
<dbReference type="InterPro" id="IPR010998">
    <property type="entry name" value="Integrase_recombinase_N"/>
</dbReference>
<evidence type="ECO:0000313" key="7">
    <source>
        <dbReference type="EMBL" id="KTS09905.1"/>
    </source>
</evidence>
<dbReference type="PROSITE" id="PS51898">
    <property type="entry name" value="TYR_RECOMBINASE"/>
    <property type="match status" value="1"/>
</dbReference>
<evidence type="ECO:0000256" key="4">
    <source>
        <dbReference type="PROSITE-ProRule" id="PRU01248"/>
    </source>
</evidence>
<comment type="similarity">
    <text evidence="1">Belongs to the 'phage' integrase family.</text>
</comment>
<dbReference type="SUPFAM" id="SSF56349">
    <property type="entry name" value="DNA breaking-rejoining enzymes"/>
    <property type="match status" value="1"/>
</dbReference>
<dbReference type="InterPro" id="IPR011010">
    <property type="entry name" value="DNA_brk_join_enz"/>
</dbReference>
<dbReference type="RefSeq" id="WP_058614532.1">
    <property type="nucleotide sequence ID" value="NZ_LDRV01000080.1"/>
</dbReference>
<dbReference type="AlphaFoldDB" id="A0A147F5Q7"/>
<protein>
    <recommendedName>
        <fullName evidence="9">Site-specific integrase</fullName>
    </recommendedName>
</protein>
<dbReference type="InterPro" id="IPR002104">
    <property type="entry name" value="Integrase_catalytic"/>
</dbReference>
<dbReference type="InterPro" id="IPR013762">
    <property type="entry name" value="Integrase-like_cat_sf"/>
</dbReference>
<dbReference type="PANTHER" id="PTHR30349:SF64">
    <property type="entry name" value="PROPHAGE INTEGRASE INTD-RELATED"/>
    <property type="match status" value="1"/>
</dbReference>
<comment type="caution">
    <text evidence="7">The sequence shown here is derived from an EMBL/GenBank/DDBJ whole genome shotgun (WGS) entry which is preliminary data.</text>
</comment>
<name>A0A147F5Q7_MICTE</name>
<dbReference type="Gene3D" id="1.10.150.130">
    <property type="match status" value="1"/>
</dbReference>
<feature type="domain" description="Tyr recombinase" evidence="5">
    <location>
        <begin position="184"/>
        <end position="381"/>
    </location>
</feature>
<dbReference type="InterPro" id="IPR044068">
    <property type="entry name" value="CB"/>
</dbReference>
<dbReference type="GO" id="GO:0015074">
    <property type="term" value="P:DNA integration"/>
    <property type="evidence" value="ECO:0007669"/>
    <property type="project" value="InterPro"/>
</dbReference>
<evidence type="ECO:0000256" key="2">
    <source>
        <dbReference type="ARBA" id="ARBA00023125"/>
    </source>
</evidence>
<dbReference type="PROSITE" id="PS51900">
    <property type="entry name" value="CB"/>
    <property type="match status" value="1"/>
</dbReference>
<dbReference type="Gene3D" id="1.10.443.10">
    <property type="entry name" value="Intergrase catalytic core"/>
    <property type="match status" value="1"/>
</dbReference>
<dbReference type="InterPro" id="IPR050090">
    <property type="entry name" value="Tyrosine_recombinase_XerCD"/>
</dbReference>
<dbReference type="PANTHER" id="PTHR30349">
    <property type="entry name" value="PHAGE INTEGRASE-RELATED"/>
    <property type="match status" value="1"/>
</dbReference>
<dbReference type="Proteomes" id="UP000072189">
    <property type="component" value="Unassembled WGS sequence"/>
</dbReference>
<accession>A0A147F5Q7</accession>
<evidence type="ECO:0000259" key="6">
    <source>
        <dbReference type="PROSITE" id="PS51900"/>
    </source>
</evidence>
<keyword evidence="2 4" id="KW-0238">DNA-binding</keyword>
<dbReference type="PATRIC" id="fig|2033.7.peg.3256"/>
<dbReference type="CDD" id="cd01189">
    <property type="entry name" value="INT_ICEBs1_C_like"/>
    <property type="match status" value="1"/>
</dbReference>
<evidence type="ECO:0008006" key="9">
    <source>
        <dbReference type="Google" id="ProtNLM"/>
    </source>
</evidence>
<evidence type="ECO:0000259" key="5">
    <source>
        <dbReference type="PROSITE" id="PS51898"/>
    </source>
</evidence>
<dbReference type="Pfam" id="PF00589">
    <property type="entry name" value="Phage_integrase"/>
    <property type="match status" value="1"/>
</dbReference>
<dbReference type="GO" id="GO:0006310">
    <property type="term" value="P:DNA recombination"/>
    <property type="evidence" value="ECO:0007669"/>
    <property type="project" value="UniProtKB-KW"/>
</dbReference>
<dbReference type="EMBL" id="LDRV01000080">
    <property type="protein sequence ID" value="KTS09905.1"/>
    <property type="molecule type" value="Genomic_DNA"/>
</dbReference>
<dbReference type="Pfam" id="PF26003">
    <property type="entry name" value="Integrase_N_phage"/>
    <property type="match status" value="1"/>
</dbReference>
<evidence type="ECO:0000256" key="1">
    <source>
        <dbReference type="ARBA" id="ARBA00008857"/>
    </source>
</evidence>
<sequence>MAKRKRREAFGAVRKLPSGRVQASYVGPDGVRHNAPQTFDTLTDARGWLVTQQAQILSGEWSREATAQTETAKRGKTATFAEYAAQWIDTRTNRHGEHLRPRTATEYRRLVNGPLKPFAGLRLSAISSEGVRTWYSDLLSAGTKTQAARAYELLKSILATAVSDGRIKTNPCQIRGAAAASTGRKVTPPTAAELQQIVDHITPRFRAAVILAAWTGVRYGELTELRRKDIDVLESENGTAIVVNVSRGVTHVTGRGFVVGPTKSEAGVRSIVLPPHVNDLVLAHLKEHVGRFPDSLLFPGADGSGHLGQSAFYRHWNPARVAARRPDLPWHGLRHYGATRAAVAGATLKELQARLGHSTVAAAMRYQHTAGRDEELARRMSELA</sequence>
<gene>
    <name evidence="7" type="ORF">RSA3_12250</name>
</gene>
<reference evidence="7 8" key="1">
    <citation type="journal article" date="2016" name="Front. Microbiol.">
        <title>Genomic Resource of Rice Seed Associated Bacteria.</title>
        <authorList>
            <person name="Midha S."/>
            <person name="Bansal K."/>
            <person name="Sharma S."/>
            <person name="Kumar N."/>
            <person name="Patil P.P."/>
            <person name="Chaudhry V."/>
            <person name="Patil P.B."/>
        </authorList>
    </citation>
    <scope>NUCLEOTIDE SEQUENCE [LARGE SCALE GENOMIC DNA]</scope>
    <source>
        <strain evidence="7 8">RSA3</strain>
    </source>
</reference>
<evidence type="ECO:0000256" key="3">
    <source>
        <dbReference type="ARBA" id="ARBA00023172"/>
    </source>
</evidence>
<keyword evidence="3" id="KW-0233">DNA recombination</keyword>
<evidence type="ECO:0000313" key="8">
    <source>
        <dbReference type="Proteomes" id="UP000072189"/>
    </source>
</evidence>
<feature type="domain" description="Core-binding (CB)" evidence="6">
    <location>
        <begin position="78"/>
        <end position="162"/>
    </location>
</feature>
<proteinExistence type="inferred from homology"/>